<evidence type="ECO:0000313" key="2">
    <source>
        <dbReference type="Proteomes" id="UP001500683"/>
    </source>
</evidence>
<reference evidence="2" key="1">
    <citation type="journal article" date="2019" name="Int. J. Syst. Evol. Microbiol.">
        <title>The Global Catalogue of Microorganisms (GCM) 10K type strain sequencing project: providing services to taxonomists for standard genome sequencing and annotation.</title>
        <authorList>
            <consortium name="The Broad Institute Genomics Platform"/>
            <consortium name="The Broad Institute Genome Sequencing Center for Infectious Disease"/>
            <person name="Wu L."/>
            <person name="Ma J."/>
        </authorList>
    </citation>
    <scope>NUCLEOTIDE SEQUENCE [LARGE SCALE GENOMIC DNA]</scope>
    <source>
        <strain evidence="2">JCM 16702</strain>
    </source>
</reference>
<organism evidence="1 2">
    <name type="scientific">Actinomadura miaoliensis</name>
    <dbReference type="NCBI Taxonomy" id="430685"/>
    <lineage>
        <taxon>Bacteria</taxon>
        <taxon>Bacillati</taxon>
        <taxon>Actinomycetota</taxon>
        <taxon>Actinomycetes</taxon>
        <taxon>Streptosporangiales</taxon>
        <taxon>Thermomonosporaceae</taxon>
        <taxon>Actinomadura</taxon>
    </lineage>
</organism>
<name>A0ABP7V5X4_9ACTN</name>
<comment type="caution">
    <text evidence="1">The sequence shown here is derived from an EMBL/GenBank/DDBJ whole genome shotgun (WGS) entry which is preliminary data.</text>
</comment>
<evidence type="ECO:0000313" key="1">
    <source>
        <dbReference type="EMBL" id="GAA4059457.1"/>
    </source>
</evidence>
<gene>
    <name evidence="1" type="ORF">GCM10022214_09930</name>
</gene>
<keyword evidence="2" id="KW-1185">Reference proteome</keyword>
<protein>
    <submittedName>
        <fullName evidence="1">Uncharacterized protein</fullName>
    </submittedName>
</protein>
<dbReference type="InterPro" id="IPR046175">
    <property type="entry name" value="DUF6177"/>
</dbReference>
<proteinExistence type="predicted"/>
<dbReference type="Pfam" id="PF19674">
    <property type="entry name" value="DUF6177"/>
    <property type="match status" value="1"/>
</dbReference>
<dbReference type="Proteomes" id="UP001500683">
    <property type="component" value="Unassembled WGS sequence"/>
</dbReference>
<sequence length="328" mass="35010">MEHPAVDLCTDLTGLLIVNRPVVSLSVRMAEALRFCAETERQLVIAGHAGGRLTLPLRLMLGPAARWAVKDCDGVYYDGLNGAVLRWDGAAFVPQIEGTEAVVHSRFPSGPPPEGLQLLVTATVRHPATEGLVLGEVTEILHRELTGNGPQGWGACEPAAIPWHKDALTALCRERSPEPTRLVCVGDSRADRRAIGTLEVDRAESGVEETTTVAVGLRPDDSLPDLAELADRIGSHFGLASMTAQAVPGRRDLTTEPRFNGLPAPVGVAVTAEAMRQTPANGTLDVTGMRVRHFDTGGAWYGVGEGRDPEDWAKFQAVMAHFGPAEPS</sequence>
<dbReference type="RefSeq" id="WP_344941311.1">
    <property type="nucleotide sequence ID" value="NZ_BAAAZG010000002.1"/>
</dbReference>
<dbReference type="EMBL" id="BAAAZG010000002">
    <property type="protein sequence ID" value="GAA4059457.1"/>
    <property type="molecule type" value="Genomic_DNA"/>
</dbReference>
<accession>A0ABP7V5X4</accession>